<organism evidence="2 3">
    <name type="scientific">Myxococcus llanfairpwllgwyngyllgogerychwyrndrobwllllantysiliogogogochensis</name>
    <dbReference type="NCBI Taxonomy" id="2590453"/>
    <lineage>
        <taxon>Bacteria</taxon>
        <taxon>Pseudomonadati</taxon>
        <taxon>Myxococcota</taxon>
        <taxon>Myxococcia</taxon>
        <taxon>Myxococcales</taxon>
        <taxon>Cystobacterineae</taxon>
        <taxon>Myxococcaceae</taxon>
        <taxon>Myxococcus</taxon>
    </lineage>
</organism>
<evidence type="ECO:0000313" key="3">
    <source>
        <dbReference type="Proteomes" id="UP000315369"/>
    </source>
</evidence>
<accession>A0A540WW51</accession>
<sequence>MERVAFLIEPGGERIGCLLNPETLVVRREAGLRPRRALGGSLPWGGPGDDPLLFTGGGTTEMTLDLLFDVSLSGSTLETEDVRELTEPLWRLAENGLREDGGMRPSLARMVWGKRLNFLGVVAAVAERLEHFTATGAPRRSWLRLRLVRVEDETGLREPVERGEPPDADAVEAALTPEDYEAHTVLGTEEGDDGMPASGQRLDEIAHQRYGDPSMWRLIAALNGISDPSRIPAGQVLRLPTPEALRRVM</sequence>
<dbReference type="AlphaFoldDB" id="A0A540WW51"/>
<reference evidence="2 3" key="1">
    <citation type="submission" date="2019-06" db="EMBL/GenBank/DDBJ databases">
        <authorList>
            <person name="Livingstone P."/>
            <person name="Whitworth D."/>
        </authorList>
    </citation>
    <scope>NUCLEOTIDE SEQUENCE [LARGE SCALE GENOMIC DNA]</scope>
    <source>
        <strain evidence="2 3">AM401</strain>
    </source>
</reference>
<dbReference type="RefSeq" id="WP_141645054.1">
    <property type="nucleotide sequence ID" value="NZ_VIFM01000107.1"/>
</dbReference>
<feature type="domain" description="Contractile injection system tube protein N-terminal" evidence="1">
    <location>
        <begin position="12"/>
        <end position="152"/>
    </location>
</feature>
<proteinExistence type="predicted"/>
<keyword evidence="3" id="KW-1185">Reference proteome</keyword>
<dbReference type="Gene3D" id="3.10.350.10">
    <property type="entry name" value="LysM domain"/>
    <property type="match status" value="1"/>
</dbReference>
<dbReference type="InterPro" id="IPR036779">
    <property type="entry name" value="LysM_dom_sf"/>
</dbReference>
<evidence type="ECO:0000313" key="2">
    <source>
        <dbReference type="EMBL" id="TQF13253.1"/>
    </source>
</evidence>
<dbReference type="OrthoDB" id="9815939at2"/>
<dbReference type="EMBL" id="VIFM01000107">
    <property type="protein sequence ID" value="TQF13253.1"/>
    <property type="molecule type" value="Genomic_DNA"/>
</dbReference>
<dbReference type="Proteomes" id="UP000315369">
    <property type="component" value="Unassembled WGS sequence"/>
</dbReference>
<dbReference type="InterPro" id="IPR045361">
    <property type="entry name" value="CIS_tube_prot_N"/>
</dbReference>
<evidence type="ECO:0000259" key="1">
    <source>
        <dbReference type="Pfam" id="PF19266"/>
    </source>
</evidence>
<dbReference type="Pfam" id="PF19266">
    <property type="entry name" value="CIS_tube"/>
    <property type="match status" value="1"/>
</dbReference>
<name>A0A540WW51_9BACT</name>
<protein>
    <recommendedName>
        <fullName evidence="1">Contractile injection system tube protein N-terminal domain-containing protein</fullName>
    </recommendedName>
</protein>
<gene>
    <name evidence="2" type="ORF">FJV41_24965</name>
</gene>
<comment type="caution">
    <text evidence="2">The sequence shown here is derived from an EMBL/GenBank/DDBJ whole genome shotgun (WGS) entry which is preliminary data.</text>
</comment>